<keyword evidence="2" id="KW-1185">Reference proteome</keyword>
<protein>
    <recommendedName>
        <fullName evidence="3">ABC transporter</fullName>
    </recommendedName>
</protein>
<dbReference type="eggNOG" id="COG1108">
    <property type="taxonomic scope" value="Bacteria"/>
</dbReference>
<dbReference type="OrthoDB" id="60524at2"/>
<evidence type="ECO:0000313" key="1">
    <source>
        <dbReference type="EMBL" id="ACV77480.1"/>
    </source>
</evidence>
<gene>
    <name evidence="1" type="ordered locus">Namu_1072</name>
</gene>
<proteinExistence type="predicted"/>
<accession>C8XBL8</accession>
<dbReference type="Proteomes" id="UP000002218">
    <property type="component" value="Chromosome"/>
</dbReference>
<name>C8XBL8_NAKMY</name>
<dbReference type="SUPFAM" id="SSF50969">
    <property type="entry name" value="YVTN repeat-like/Quinoprotein amine dehydrogenase"/>
    <property type="match status" value="1"/>
</dbReference>
<dbReference type="HOGENOM" id="CLU_037853_0_0_11"/>
<reference evidence="1 2" key="2">
    <citation type="journal article" date="2010" name="Stand. Genomic Sci.">
        <title>Complete genome sequence of Nakamurella multipartita type strain (Y-104).</title>
        <authorList>
            <person name="Tice H."/>
            <person name="Mayilraj S."/>
            <person name="Sims D."/>
            <person name="Lapidus A."/>
            <person name="Nolan M."/>
            <person name="Lucas S."/>
            <person name="Glavina Del Rio T."/>
            <person name="Copeland A."/>
            <person name="Cheng J.F."/>
            <person name="Meincke L."/>
            <person name="Bruce D."/>
            <person name="Goodwin L."/>
            <person name="Pitluck S."/>
            <person name="Ivanova N."/>
            <person name="Mavromatis K."/>
            <person name="Ovchinnikova G."/>
            <person name="Pati A."/>
            <person name="Chen A."/>
            <person name="Palaniappan K."/>
            <person name="Land M."/>
            <person name="Hauser L."/>
            <person name="Chang Y.J."/>
            <person name="Jeffries C.D."/>
            <person name="Detter J.C."/>
            <person name="Brettin T."/>
            <person name="Rohde M."/>
            <person name="Goker M."/>
            <person name="Bristow J."/>
            <person name="Eisen J.A."/>
            <person name="Markowitz V."/>
            <person name="Hugenholtz P."/>
            <person name="Kyrpides N.C."/>
            <person name="Klenk H.P."/>
            <person name="Chen F."/>
        </authorList>
    </citation>
    <scope>NUCLEOTIDE SEQUENCE [LARGE SCALE GENOMIC DNA]</scope>
    <source>
        <strain evidence="2">ATCC 700099 / DSM 44233 / CIP 104796 / JCM 9543 / NBRC 105858 / Y-104</strain>
    </source>
</reference>
<dbReference type="InParanoid" id="C8XBL8"/>
<dbReference type="AlphaFoldDB" id="C8XBL8"/>
<reference evidence="2" key="1">
    <citation type="submission" date="2009-09" db="EMBL/GenBank/DDBJ databases">
        <title>The complete genome of Nakamurella multipartita DSM 44233.</title>
        <authorList>
            <consortium name="US DOE Joint Genome Institute (JGI-PGF)"/>
            <person name="Lucas S."/>
            <person name="Copeland A."/>
            <person name="Lapidus A."/>
            <person name="Glavina del Rio T."/>
            <person name="Dalin E."/>
            <person name="Tice H."/>
            <person name="Bruce D."/>
            <person name="Goodwin L."/>
            <person name="Pitluck S."/>
            <person name="Kyrpides N."/>
            <person name="Mavromatis K."/>
            <person name="Ivanova N."/>
            <person name="Ovchinnikova G."/>
            <person name="Sims D."/>
            <person name="Meincke L."/>
            <person name="Brettin T."/>
            <person name="Detter J.C."/>
            <person name="Han C."/>
            <person name="Larimer F."/>
            <person name="Land M."/>
            <person name="Hauser L."/>
            <person name="Markowitz V."/>
            <person name="Cheng J.-F."/>
            <person name="Hugenholtz P."/>
            <person name="Woyke T."/>
            <person name="Wu D."/>
            <person name="Klenk H.-P."/>
            <person name="Eisen J.A."/>
        </authorList>
    </citation>
    <scope>NUCLEOTIDE SEQUENCE [LARGE SCALE GENOMIC DNA]</scope>
    <source>
        <strain evidence="2">ATCC 700099 / DSM 44233 / CIP 104796 / JCM 9543 / NBRC 105858 / Y-104</strain>
    </source>
</reference>
<evidence type="ECO:0000313" key="2">
    <source>
        <dbReference type="Proteomes" id="UP000002218"/>
    </source>
</evidence>
<evidence type="ECO:0008006" key="3">
    <source>
        <dbReference type="Google" id="ProtNLM"/>
    </source>
</evidence>
<dbReference type="EMBL" id="CP001737">
    <property type="protein sequence ID" value="ACV77480.1"/>
    <property type="molecule type" value="Genomic_DNA"/>
</dbReference>
<dbReference type="KEGG" id="nml:Namu_1072"/>
<dbReference type="RefSeq" id="WP_015746394.1">
    <property type="nucleotide sequence ID" value="NC_013235.1"/>
</dbReference>
<dbReference type="STRING" id="479431.Namu_1072"/>
<sequence>MIMPALAPGRMPSPAARSARCTTAVAATVAATVLAVLLSGCTAPDRPTAGSSADVVADASAGGPTTTHGYVEGAEELAEPRLSLVLADSQGTLTLFDLLDTTAVTLPAAGTPVGAMAGDGRFVYPTRSAGSREAVEIVDTGRWTVEHGDHDHYYRAAERVVGTVDGAGRPAVRVGDRRTAIAFPDSGEIVVLTHDELAAGALGTPLRVHWRPHPGLLALPFAGHLLVTAPDETGTASSVQALDDLGQPVAAASAPCPQASDATTTRVGAVVACADGAVLVTAADGTLTLEKIPYPVGIAPPARSLDGRTGRPVLAGIPDPAADPGAAGAWQLDTRGRQWTFRPGPGLVAVSAAGDHSGLLVAVDATGRIRAFGPDGADLGTSEPLLAASVADPATRSQIQLVVDANRAYVSGPAEGIVLEVDYRDGARIARTFDGLDPRFLQQVG</sequence>
<dbReference type="InterPro" id="IPR011044">
    <property type="entry name" value="Quino_amine_DH_bsu"/>
</dbReference>
<organism evidence="1 2">
    <name type="scientific">Nakamurella multipartita (strain ATCC 700099 / DSM 44233 / CIP 104796 / JCM 9543 / NBRC 105858 / Y-104)</name>
    <name type="common">Microsphaera multipartita</name>
    <dbReference type="NCBI Taxonomy" id="479431"/>
    <lineage>
        <taxon>Bacteria</taxon>
        <taxon>Bacillati</taxon>
        <taxon>Actinomycetota</taxon>
        <taxon>Actinomycetes</taxon>
        <taxon>Nakamurellales</taxon>
        <taxon>Nakamurellaceae</taxon>
        <taxon>Nakamurella</taxon>
    </lineage>
</organism>